<feature type="compositionally biased region" description="Pro residues" evidence="1">
    <location>
        <begin position="18"/>
        <end position="27"/>
    </location>
</feature>
<sequence length="345" mass="38072">MQRSLRRPLIRPLLHPSVPQPPLPLFPPRLASQSTSPTRYHSNLAQPQRVSIGVVLPCPPCDVTRRRGARVLCDLATATASVASGRTHNAHAQRWVLSAVVYPPRSRPGRVQAYRAYAVGCPSQSSALDHQRSSVQARRASLSEPRRFCPLALAAKHATGLPTSLRAWPILRGRLLSRQCILRDRCVPRTPGPSSYHPGSPKIDRLSNCCAALRPTEGALACVIRQRPLVYWLPQLADTSMTGACSVATLTSRDVAMTFTDWPEWVSQMEPHATVWNSLSKTGSRCCMCEAFYWQAVCSPELRRGGGAHPGYMVYVRQSPRALWPRALAALRIFVPTTPQLAQNV</sequence>
<evidence type="ECO:0000256" key="1">
    <source>
        <dbReference type="SAM" id="MobiDB-lite"/>
    </source>
</evidence>
<dbReference type="Proteomes" id="UP000814176">
    <property type="component" value="Unassembled WGS sequence"/>
</dbReference>
<comment type="caution">
    <text evidence="2">The sequence shown here is derived from an EMBL/GenBank/DDBJ whole genome shotgun (WGS) entry which is preliminary data.</text>
</comment>
<accession>A0ABQ8K2C3</accession>
<dbReference type="RefSeq" id="XP_047774114.1">
    <property type="nucleotide sequence ID" value="XM_047917827.1"/>
</dbReference>
<dbReference type="GeneID" id="71998559"/>
<dbReference type="EMBL" id="JADCUA010000029">
    <property type="protein sequence ID" value="KAH9830853.1"/>
    <property type="molecule type" value="Genomic_DNA"/>
</dbReference>
<proteinExistence type="predicted"/>
<feature type="region of interest" description="Disordered" evidence="1">
    <location>
        <begin position="1"/>
        <end position="40"/>
    </location>
</feature>
<organism evidence="2 3">
    <name type="scientific">Rhodofomes roseus</name>
    <dbReference type="NCBI Taxonomy" id="34475"/>
    <lineage>
        <taxon>Eukaryota</taxon>
        <taxon>Fungi</taxon>
        <taxon>Dikarya</taxon>
        <taxon>Basidiomycota</taxon>
        <taxon>Agaricomycotina</taxon>
        <taxon>Agaricomycetes</taxon>
        <taxon>Polyporales</taxon>
        <taxon>Rhodofomes</taxon>
    </lineage>
</organism>
<reference evidence="2 3" key="1">
    <citation type="journal article" date="2021" name="Environ. Microbiol.">
        <title>Gene family expansions and transcriptome signatures uncover fungal adaptations to wood decay.</title>
        <authorList>
            <person name="Hage H."/>
            <person name="Miyauchi S."/>
            <person name="Viragh M."/>
            <person name="Drula E."/>
            <person name="Min B."/>
            <person name="Chaduli D."/>
            <person name="Navarro D."/>
            <person name="Favel A."/>
            <person name="Norest M."/>
            <person name="Lesage-Meessen L."/>
            <person name="Balint B."/>
            <person name="Merenyi Z."/>
            <person name="de Eugenio L."/>
            <person name="Morin E."/>
            <person name="Martinez A.T."/>
            <person name="Baldrian P."/>
            <person name="Stursova M."/>
            <person name="Martinez M.J."/>
            <person name="Novotny C."/>
            <person name="Magnuson J.K."/>
            <person name="Spatafora J.W."/>
            <person name="Maurice S."/>
            <person name="Pangilinan J."/>
            <person name="Andreopoulos W."/>
            <person name="LaButti K."/>
            <person name="Hundley H."/>
            <person name="Na H."/>
            <person name="Kuo A."/>
            <person name="Barry K."/>
            <person name="Lipzen A."/>
            <person name="Henrissat B."/>
            <person name="Riley R."/>
            <person name="Ahrendt S."/>
            <person name="Nagy L.G."/>
            <person name="Grigoriev I.V."/>
            <person name="Martin F."/>
            <person name="Rosso M.N."/>
        </authorList>
    </citation>
    <scope>NUCLEOTIDE SEQUENCE [LARGE SCALE GENOMIC DNA]</scope>
    <source>
        <strain evidence="2 3">CIRM-BRFM 1785</strain>
    </source>
</reference>
<feature type="compositionally biased region" description="Polar residues" evidence="1">
    <location>
        <begin position="31"/>
        <end position="40"/>
    </location>
</feature>
<evidence type="ECO:0000313" key="2">
    <source>
        <dbReference type="EMBL" id="KAH9830853.1"/>
    </source>
</evidence>
<keyword evidence="3" id="KW-1185">Reference proteome</keyword>
<evidence type="ECO:0000313" key="3">
    <source>
        <dbReference type="Proteomes" id="UP000814176"/>
    </source>
</evidence>
<protein>
    <submittedName>
        <fullName evidence="2">Uncharacterized protein</fullName>
    </submittedName>
</protein>
<name>A0ABQ8K2C3_9APHY</name>
<gene>
    <name evidence="2" type="ORF">C8Q71DRAFT_325137</name>
</gene>